<gene>
    <name evidence="3" type="ORF">KK137_01270</name>
</gene>
<keyword evidence="4" id="KW-1185">Reference proteome</keyword>
<feature type="compositionally biased region" description="Polar residues" evidence="1">
    <location>
        <begin position="71"/>
        <end position="88"/>
    </location>
</feature>
<name>A0ABS5VZK0_9SPHN</name>
<evidence type="ECO:0000313" key="4">
    <source>
        <dbReference type="Proteomes" id="UP000811255"/>
    </source>
</evidence>
<feature type="chain" id="PRO_5047094569" description="TolA-binding protein" evidence="2">
    <location>
        <begin position="36"/>
        <end position="356"/>
    </location>
</feature>
<feature type="region of interest" description="Disordered" evidence="1">
    <location>
        <begin position="62"/>
        <end position="88"/>
    </location>
</feature>
<reference evidence="3 4" key="1">
    <citation type="submission" date="2021-05" db="EMBL/GenBank/DDBJ databases">
        <title>Croceibacterium sp. LX-88 genome sequence.</title>
        <authorList>
            <person name="Luo X."/>
        </authorList>
    </citation>
    <scope>NUCLEOTIDE SEQUENCE [LARGE SCALE GENOMIC DNA]</scope>
    <source>
        <strain evidence="3 4">LX-88</strain>
    </source>
</reference>
<sequence length="356" mass="37652">MQVTRSRFGATRKTITALLLAGMSMTALLPVPAAAQDDARLRKIESELKALQRAVFPGGDGRYFAPEVDTATPQQARPSSSTAPSGSALTDVLQRLDSLEAQLARLTARSEENANHLAQLEAQLKAVQESAAGPEQASLTPSTPAMQGSGPRPGASAPASTPPRAGTLTPTPAPAAAAGRPATQPAGNASRTPTATPTPAPAASGNRNGPSAGRLAAVRAITKPTTADAGEDEYNYGYRLWEAGFFPEAQQQLALYVEKYPRHARISFGRNLLGRAYLDNGQPREAATHFFENYQSDKQGARAGDSLLFLSESMIAINDKNRACIALAEFSDSYPALATGRLKEQYDRTKNKVSCS</sequence>
<feature type="compositionally biased region" description="Polar residues" evidence="1">
    <location>
        <begin position="137"/>
        <end position="146"/>
    </location>
</feature>
<dbReference type="RefSeq" id="WP_214534176.1">
    <property type="nucleotide sequence ID" value="NZ_JAHFVK010000001.1"/>
</dbReference>
<feature type="compositionally biased region" description="Low complexity" evidence="1">
    <location>
        <begin position="162"/>
        <end position="203"/>
    </location>
</feature>
<accession>A0ABS5VZK0</accession>
<evidence type="ECO:0000313" key="3">
    <source>
        <dbReference type="EMBL" id="MBT2132950.1"/>
    </source>
</evidence>
<dbReference type="EMBL" id="JAHFVK010000001">
    <property type="protein sequence ID" value="MBT2132950.1"/>
    <property type="molecule type" value="Genomic_DNA"/>
</dbReference>
<keyword evidence="2" id="KW-0732">Signal</keyword>
<comment type="caution">
    <text evidence="3">The sequence shown here is derived from an EMBL/GenBank/DDBJ whole genome shotgun (WGS) entry which is preliminary data.</text>
</comment>
<feature type="region of interest" description="Disordered" evidence="1">
    <location>
        <begin position="126"/>
        <end position="212"/>
    </location>
</feature>
<organism evidence="3 4">
    <name type="scientific">Croceibacterium selenioxidans</name>
    <dbReference type="NCBI Taxonomy" id="2838833"/>
    <lineage>
        <taxon>Bacteria</taxon>
        <taxon>Pseudomonadati</taxon>
        <taxon>Pseudomonadota</taxon>
        <taxon>Alphaproteobacteria</taxon>
        <taxon>Sphingomonadales</taxon>
        <taxon>Erythrobacteraceae</taxon>
        <taxon>Croceibacterium</taxon>
    </lineage>
</organism>
<proteinExistence type="predicted"/>
<evidence type="ECO:0000256" key="2">
    <source>
        <dbReference type="SAM" id="SignalP"/>
    </source>
</evidence>
<feature type="signal peptide" evidence="2">
    <location>
        <begin position="1"/>
        <end position="35"/>
    </location>
</feature>
<evidence type="ECO:0008006" key="5">
    <source>
        <dbReference type="Google" id="ProtNLM"/>
    </source>
</evidence>
<protein>
    <recommendedName>
        <fullName evidence="5">TolA-binding protein</fullName>
    </recommendedName>
</protein>
<dbReference type="Gene3D" id="1.25.40.10">
    <property type="entry name" value="Tetratricopeptide repeat domain"/>
    <property type="match status" value="1"/>
</dbReference>
<evidence type="ECO:0000256" key="1">
    <source>
        <dbReference type="SAM" id="MobiDB-lite"/>
    </source>
</evidence>
<dbReference type="Proteomes" id="UP000811255">
    <property type="component" value="Unassembled WGS sequence"/>
</dbReference>
<dbReference type="InterPro" id="IPR011990">
    <property type="entry name" value="TPR-like_helical_dom_sf"/>
</dbReference>